<reference evidence="6 7" key="1">
    <citation type="journal article" date="2018" name="Gigascience">
        <title>Genomes of trombidid mites reveal novel predicted allergens and laterally-transferred genes associated with secondary metabolism.</title>
        <authorList>
            <person name="Dong X."/>
            <person name="Chaisiri K."/>
            <person name="Xia D."/>
            <person name="Armstrong S.D."/>
            <person name="Fang Y."/>
            <person name="Donnelly M.J."/>
            <person name="Kadowaki T."/>
            <person name="McGarry J.W."/>
            <person name="Darby A.C."/>
            <person name="Makepeace B.L."/>
        </authorList>
    </citation>
    <scope>NUCLEOTIDE SEQUENCE [LARGE SCALE GENOMIC DNA]</scope>
    <source>
        <strain evidence="6">UoL-UT</strain>
    </source>
</reference>
<dbReference type="STRING" id="299467.A0A443SJM0"/>
<keyword evidence="6" id="KW-0418">Kinase</keyword>
<organism evidence="6 7">
    <name type="scientific">Leptotrombidium deliense</name>
    <dbReference type="NCBI Taxonomy" id="299467"/>
    <lineage>
        <taxon>Eukaryota</taxon>
        <taxon>Metazoa</taxon>
        <taxon>Ecdysozoa</taxon>
        <taxon>Arthropoda</taxon>
        <taxon>Chelicerata</taxon>
        <taxon>Arachnida</taxon>
        <taxon>Acari</taxon>
        <taxon>Acariformes</taxon>
        <taxon>Trombidiformes</taxon>
        <taxon>Prostigmata</taxon>
        <taxon>Anystina</taxon>
        <taxon>Parasitengona</taxon>
        <taxon>Trombiculoidea</taxon>
        <taxon>Trombiculidae</taxon>
        <taxon>Leptotrombidium</taxon>
    </lineage>
</organism>
<dbReference type="SUPFAM" id="SSF54695">
    <property type="entry name" value="POZ domain"/>
    <property type="match status" value="1"/>
</dbReference>
<comment type="caution">
    <text evidence="6">The sequence shown here is derived from an EMBL/GenBank/DDBJ whole genome shotgun (WGS) entry which is preliminary data.</text>
</comment>
<dbReference type="OrthoDB" id="2342932at2759"/>
<keyword evidence="6" id="KW-0808">Transferase</keyword>
<keyword evidence="7" id="KW-1185">Reference proteome</keyword>
<dbReference type="PIRSF" id="PIRSF028729">
    <property type="entry name" value="E3_ubiquit_lig_SCF_Skp"/>
    <property type="match status" value="1"/>
</dbReference>
<dbReference type="InterPro" id="IPR016073">
    <property type="entry name" value="Skp1_comp_POZ"/>
</dbReference>
<feature type="domain" description="SKP1 component dimerisation" evidence="4">
    <location>
        <begin position="104"/>
        <end position="148"/>
    </location>
</feature>
<dbReference type="GO" id="GO:0016567">
    <property type="term" value="P:protein ubiquitination"/>
    <property type="evidence" value="ECO:0007669"/>
    <property type="project" value="UniProtKB-UniPathway"/>
</dbReference>
<keyword evidence="2 3" id="KW-0833">Ubl conjugation pathway</keyword>
<name>A0A443SJM0_9ACAR</name>
<dbReference type="InterPro" id="IPR036296">
    <property type="entry name" value="SKP1-like_dim_sf"/>
</dbReference>
<dbReference type="Pfam" id="PF03931">
    <property type="entry name" value="Skp1_POZ"/>
    <property type="match status" value="1"/>
</dbReference>
<dbReference type="Proteomes" id="UP000288716">
    <property type="component" value="Unassembled WGS sequence"/>
</dbReference>
<gene>
    <name evidence="6" type="ORF">B4U80_11637</name>
</gene>
<dbReference type="InterPro" id="IPR016072">
    <property type="entry name" value="Skp1_comp_dimer"/>
</dbReference>
<dbReference type="AlphaFoldDB" id="A0A443SJM0"/>
<evidence type="ECO:0000256" key="3">
    <source>
        <dbReference type="PIRNR" id="PIRNR028729"/>
    </source>
</evidence>
<dbReference type="Pfam" id="PF01466">
    <property type="entry name" value="Skp1"/>
    <property type="match status" value="1"/>
</dbReference>
<comment type="pathway">
    <text evidence="3">Protein modification; protein ubiquitination.</text>
</comment>
<dbReference type="SUPFAM" id="SSF81382">
    <property type="entry name" value="Skp1 dimerisation domain-like"/>
    <property type="match status" value="1"/>
</dbReference>
<dbReference type="GO" id="GO:0016301">
    <property type="term" value="F:kinase activity"/>
    <property type="evidence" value="ECO:0007669"/>
    <property type="project" value="UniProtKB-KW"/>
</dbReference>
<dbReference type="GO" id="GO:0006511">
    <property type="term" value="P:ubiquitin-dependent protein catabolic process"/>
    <property type="evidence" value="ECO:0007669"/>
    <property type="project" value="InterPro"/>
</dbReference>
<accession>A0A443SJM0</accession>
<sequence>MVRLESSEGYVFEVEEEIAFKSPKIKEMCAMRQGTDEKLVKSVRIANVKTKILKKVIEWLEHHRNDAPNQQISELSSWDAKFTRVNRATLCRLIKAASDLKIEGLVQVTAMAFAKVMKGKSPEEIRKMLGIKNDLTPDEEEQIRLENELYERMLPTDEL</sequence>
<dbReference type="SMART" id="SM00512">
    <property type="entry name" value="Skp1"/>
    <property type="match status" value="1"/>
</dbReference>
<dbReference type="EMBL" id="NCKV01001809">
    <property type="protein sequence ID" value="RWS27734.1"/>
    <property type="molecule type" value="Genomic_DNA"/>
</dbReference>
<dbReference type="UniPathway" id="UPA00143"/>
<dbReference type="VEuPathDB" id="VectorBase:LDEU004307"/>
<feature type="domain" description="SKP1 component POZ" evidence="5">
    <location>
        <begin position="1"/>
        <end position="65"/>
    </location>
</feature>
<dbReference type="InterPro" id="IPR011333">
    <property type="entry name" value="SKP1/BTB/POZ_sf"/>
</dbReference>
<dbReference type="InterPro" id="IPR001232">
    <property type="entry name" value="SKP1-like"/>
</dbReference>
<evidence type="ECO:0000256" key="2">
    <source>
        <dbReference type="ARBA" id="ARBA00022786"/>
    </source>
</evidence>
<protein>
    <submittedName>
        <fullName evidence="6">S-phase kinase-associated protein 1-like protein</fullName>
    </submittedName>
</protein>
<comment type="similarity">
    <text evidence="1 3">Belongs to the SKP1 family.</text>
</comment>
<dbReference type="PANTHER" id="PTHR11165">
    <property type="entry name" value="SKP1"/>
    <property type="match status" value="1"/>
</dbReference>
<dbReference type="InterPro" id="IPR016897">
    <property type="entry name" value="SKP1"/>
</dbReference>
<evidence type="ECO:0000313" key="7">
    <source>
        <dbReference type="Proteomes" id="UP000288716"/>
    </source>
</evidence>
<evidence type="ECO:0000256" key="1">
    <source>
        <dbReference type="ARBA" id="ARBA00009993"/>
    </source>
</evidence>
<dbReference type="Gene3D" id="3.30.710.10">
    <property type="entry name" value="Potassium Channel Kv1.1, Chain A"/>
    <property type="match status" value="1"/>
</dbReference>
<evidence type="ECO:0000259" key="5">
    <source>
        <dbReference type="Pfam" id="PF03931"/>
    </source>
</evidence>
<proteinExistence type="inferred from homology"/>
<evidence type="ECO:0000313" key="6">
    <source>
        <dbReference type="EMBL" id="RWS27734.1"/>
    </source>
</evidence>
<evidence type="ECO:0000259" key="4">
    <source>
        <dbReference type="Pfam" id="PF01466"/>
    </source>
</evidence>